<feature type="region of interest" description="Disordered" evidence="1">
    <location>
        <begin position="203"/>
        <end position="236"/>
    </location>
</feature>
<sequence length="434" mass="51034">VKTRHGPSGMSFDDTTNCTEFAKNGRFNPYSVLNEKWFVFFYWASPQPLTTYIFTFPTANHTKHLKKILDGNTILPVMWSARQILMEDQRKETSLLVERDDRGITGPHKITPRDVRLKQTGDNRLIGFMDCLDETMFAMARINHVPPKNRLAEEAARLGYRGRRGKSYLYQGHEWVPIPEDDEKNYWHYPKENKEQNEILNEVQTSDEEGSEETNEQKITNEKENPDNSKKIFSEKNVDPSCIKIEPELWNDPKPDPTKIKNKMLSIEDLKKAKLDKELDSKKEEETKEPESKIENKKGLDKQIIEKKEEDTKAKEIKIDDKKTADNELKAKKGKDKKAPKKGEKAKKPKDKKDKNKKQKRKVVKFVMIHQLLCTQLLNPILLQVRRIKRLLEESKRILSHHMLRQRKKMKKRQKNRRKRSQSLKNLKKILLAL</sequence>
<feature type="compositionally biased region" description="Acidic residues" evidence="1">
    <location>
        <begin position="205"/>
        <end position="214"/>
    </location>
</feature>
<feature type="region of interest" description="Disordered" evidence="1">
    <location>
        <begin position="328"/>
        <end position="360"/>
    </location>
</feature>
<feature type="compositionally biased region" description="Basic residues" evidence="1">
    <location>
        <begin position="332"/>
        <end position="360"/>
    </location>
</feature>
<dbReference type="Proteomes" id="UP000648187">
    <property type="component" value="Unassembled WGS sequence"/>
</dbReference>
<keyword evidence="3" id="KW-1185">Reference proteome</keyword>
<proteinExistence type="predicted"/>
<accession>A0A835GKZ6</accession>
<evidence type="ECO:0000313" key="3">
    <source>
        <dbReference type="Proteomes" id="UP000648187"/>
    </source>
</evidence>
<feature type="region of interest" description="Disordered" evidence="1">
    <location>
        <begin position="278"/>
        <end position="300"/>
    </location>
</feature>
<comment type="caution">
    <text evidence="2">The sequence shown here is derived from an EMBL/GenBank/DDBJ whole genome shotgun (WGS) entry which is preliminary data.</text>
</comment>
<dbReference type="EMBL" id="JACKWZ010000073">
    <property type="protein sequence ID" value="KAF9417326.1"/>
    <property type="molecule type" value="Genomic_DNA"/>
</dbReference>
<gene>
    <name evidence="2" type="ORF">HW555_005542</name>
</gene>
<feature type="non-terminal residue" evidence="2">
    <location>
        <position position="1"/>
    </location>
</feature>
<reference evidence="2" key="1">
    <citation type="submission" date="2020-08" db="EMBL/GenBank/DDBJ databases">
        <title>Spodoptera exigua strain:BAW_Kor-Di-RS1 Genome sequencing and assembly.</title>
        <authorList>
            <person name="Kim J."/>
            <person name="Nam H.Y."/>
            <person name="Kwon M."/>
            <person name="Choi J.H."/>
            <person name="Cho S.R."/>
            <person name="Kim G.-H."/>
        </authorList>
    </citation>
    <scope>NUCLEOTIDE SEQUENCE</scope>
    <source>
        <strain evidence="2">BAW_Kor-Di-RS1</strain>
        <tissue evidence="2">Whole-body</tissue>
    </source>
</reference>
<protein>
    <submittedName>
        <fullName evidence="2">Uncharacterized protein</fullName>
    </submittedName>
</protein>
<name>A0A835GKZ6_SPOEX</name>
<evidence type="ECO:0000313" key="2">
    <source>
        <dbReference type="EMBL" id="KAF9417326.1"/>
    </source>
</evidence>
<feature type="compositionally biased region" description="Basic and acidic residues" evidence="1">
    <location>
        <begin position="215"/>
        <end position="236"/>
    </location>
</feature>
<evidence type="ECO:0000256" key="1">
    <source>
        <dbReference type="SAM" id="MobiDB-lite"/>
    </source>
</evidence>
<dbReference type="AlphaFoldDB" id="A0A835GKZ6"/>
<organism evidence="2 3">
    <name type="scientific">Spodoptera exigua</name>
    <name type="common">Beet armyworm</name>
    <name type="synonym">Noctua fulgens</name>
    <dbReference type="NCBI Taxonomy" id="7107"/>
    <lineage>
        <taxon>Eukaryota</taxon>
        <taxon>Metazoa</taxon>
        <taxon>Ecdysozoa</taxon>
        <taxon>Arthropoda</taxon>
        <taxon>Hexapoda</taxon>
        <taxon>Insecta</taxon>
        <taxon>Pterygota</taxon>
        <taxon>Neoptera</taxon>
        <taxon>Endopterygota</taxon>
        <taxon>Lepidoptera</taxon>
        <taxon>Glossata</taxon>
        <taxon>Ditrysia</taxon>
        <taxon>Noctuoidea</taxon>
        <taxon>Noctuidae</taxon>
        <taxon>Amphipyrinae</taxon>
        <taxon>Spodoptera</taxon>
    </lineage>
</organism>